<sequence length="157" mass="17023">MALVIMSTLAAKTAVLLLAIVSTQVAAEETITLSGRFEYRTDPISLDIIGRQVCFFPTEHSAHLVPRPRGDNRLPWFCFSNSAAAAKMLGFRLTVSTDACGVSGSATLTVSHYVAYPEEGDGNDVATLNFVQKKTKPEPIPCEIDALLNRKLHDRGS</sequence>
<dbReference type="Proteomes" id="UP000275137">
    <property type="component" value="Unassembled WGS sequence"/>
</dbReference>
<proteinExistence type="predicted"/>
<protein>
    <submittedName>
        <fullName evidence="2">Uncharacterized protein</fullName>
    </submittedName>
</protein>
<accession>A0A3N0V0G7</accession>
<dbReference type="EMBL" id="RJVP01000003">
    <property type="protein sequence ID" value="ROH86287.1"/>
    <property type="molecule type" value="Genomic_DNA"/>
</dbReference>
<evidence type="ECO:0000313" key="3">
    <source>
        <dbReference type="Proteomes" id="UP000275137"/>
    </source>
</evidence>
<reference evidence="2 3" key="1">
    <citation type="submission" date="2018-10" db="EMBL/GenBank/DDBJ databases">
        <authorList>
            <person name="Chen W.-M."/>
        </authorList>
    </citation>
    <scope>NUCLEOTIDE SEQUENCE [LARGE SCALE GENOMIC DNA]</scope>
    <source>
        <strain evidence="2 3">H-5</strain>
    </source>
</reference>
<evidence type="ECO:0000313" key="2">
    <source>
        <dbReference type="EMBL" id="ROH86287.1"/>
    </source>
</evidence>
<feature type="signal peptide" evidence="1">
    <location>
        <begin position="1"/>
        <end position="27"/>
    </location>
</feature>
<feature type="chain" id="PRO_5017962596" evidence="1">
    <location>
        <begin position="28"/>
        <end position="157"/>
    </location>
</feature>
<comment type="caution">
    <text evidence="2">The sequence shown here is derived from an EMBL/GenBank/DDBJ whole genome shotgun (WGS) entry which is preliminary data.</text>
</comment>
<organism evidence="2 3">
    <name type="scientific">Pseudomethylobacillus aquaticus</name>
    <dbReference type="NCBI Taxonomy" id="2676064"/>
    <lineage>
        <taxon>Bacteria</taxon>
        <taxon>Pseudomonadati</taxon>
        <taxon>Pseudomonadota</taxon>
        <taxon>Betaproteobacteria</taxon>
        <taxon>Nitrosomonadales</taxon>
        <taxon>Methylophilaceae</taxon>
        <taxon>Pseudomethylobacillus</taxon>
    </lineage>
</organism>
<gene>
    <name evidence="2" type="ORF">ED236_07575</name>
</gene>
<name>A0A3N0V0G7_9PROT</name>
<evidence type="ECO:0000256" key="1">
    <source>
        <dbReference type="SAM" id="SignalP"/>
    </source>
</evidence>
<keyword evidence="1" id="KW-0732">Signal</keyword>
<dbReference type="AlphaFoldDB" id="A0A3N0V0G7"/>
<keyword evidence="3" id="KW-1185">Reference proteome</keyword>